<dbReference type="PRINTS" id="PR00926">
    <property type="entry name" value="MITOCARRIER"/>
</dbReference>
<evidence type="ECO:0000256" key="2">
    <source>
        <dbReference type="ARBA" id="ARBA00022448"/>
    </source>
</evidence>
<comment type="caution">
    <text evidence="8">The sequence shown here is derived from an EMBL/GenBank/DDBJ whole genome shotgun (WGS) entry which is preliminary data.</text>
</comment>
<keyword evidence="9" id="KW-1185">Reference proteome</keyword>
<accession>A0A6A2XKY3</accession>
<name>A0A6A2XKY3_HIBSY</name>
<dbReference type="PROSITE" id="PS50920">
    <property type="entry name" value="SOLCAR"/>
    <property type="match status" value="2"/>
</dbReference>
<comment type="similarity">
    <text evidence="7">Belongs to the mitochondrial carrier (TC 2.A.29) family.</text>
</comment>
<dbReference type="InterPro" id="IPR002067">
    <property type="entry name" value="MCP"/>
</dbReference>
<evidence type="ECO:0000313" key="8">
    <source>
        <dbReference type="EMBL" id="KAE8654524.1"/>
    </source>
</evidence>
<evidence type="ECO:0000256" key="4">
    <source>
        <dbReference type="ARBA" id="ARBA00022737"/>
    </source>
</evidence>
<dbReference type="PANTHER" id="PTHR24089">
    <property type="entry name" value="SOLUTE CARRIER FAMILY 25"/>
    <property type="match status" value="1"/>
</dbReference>
<protein>
    <submittedName>
        <fullName evidence="8">Adenine nucleotide transporter BT1</fullName>
    </submittedName>
</protein>
<keyword evidence="4" id="KW-0677">Repeat</keyword>
<dbReference type="InterPro" id="IPR023395">
    <property type="entry name" value="MCP_dom_sf"/>
</dbReference>
<evidence type="ECO:0000256" key="1">
    <source>
        <dbReference type="ARBA" id="ARBA00004141"/>
    </source>
</evidence>
<feature type="repeat" description="Solcar" evidence="6">
    <location>
        <begin position="71"/>
        <end position="154"/>
    </location>
</feature>
<dbReference type="Proteomes" id="UP000436088">
    <property type="component" value="Unassembled WGS sequence"/>
</dbReference>
<dbReference type="Gene3D" id="1.50.40.10">
    <property type="entry name" value="Mitochondrial carrier domain"/>
    <property type="match status" value="1"/>
</dbReference>
<dbReference type="InterPro" id="IPR018108">
    <property type="entry name" value="MCP_transmembrane"/>
</dbReference>
<dbReference type="Pfam" id="PF00153">
    <property type="entry name" value="Mito_carr"/>
    <property type="match status" value="2"/>
</dbReference>
<dbReference type="SUPFAM" id="SSF103506">
    <property type="entry name" value="Mitochondrial carrier"/>
    <property type="match status" value="1"/>
</dbReference>
<comment type="subcellular location">
    <subcellularLocation>
        <location evidence="1">Membrane</location>
        <topology evidence="1">Multi-pass membrane protein</topology>
    </subcellularLocation>
</comment>
<dbReference type="GO" id="GO:0016020">
    <property type="term" value="C:membrane"/>
    <property type="evidence" value="ECO:0007669"/>
    <property type="project" value="UniProtKB-SubCell"/>
</dbReference>
<reference evidence="8" key="1">
    <citation type="submission" date="2019-09" db="EMBL/GenBank/DDBJ databases">
        <title>Draft genome information of white flower Hibiscus syriacus.</title>
        <authorList>
            <person name="Kim Y.-M."/>
        </authorList>
    </citation>
    <scope>NUCLEOTIDE SEQUENCE [LARGE SCALE GENOMIC DNA]</scope>
    <source>
        <strain evidence="8">YM2019G1</strain>
    </source>
</reference>
<evidence type="ECO:0000313" key="9">
    <source>
        <dbReference type="Proteomes" id="UP000436088"/>
    </source>
</evidence>
<evidence type="ECO:0000256" key="6">
    <source>
        <dbReference type="PROSITE-ProRule" id="PRU00282"/>
    </source>
</evidence>
<keyword evidence="3 6" id="KW-0812">Transmembrane</keyword>
<dbReference type="GO" id="GO:0055085">
    <property type="term" value="P:transmembrane transport"/>
    <property type="evidence" value="ECO:0007669"/>
    <property type="project" value="InterPro"/>
</dbReference>
<keyword evidence="2 7" id="KW-0813">Transport</keyword>
<keyword evidence="5 6" id="KW-0472">Membrane</keyword>
<feature type="repeat" description="Solcar" evidence="6">
    <location>
        <begin position="168"/>
        <end position="251"/>
    </location>
</feature>
<evidence type="ECO:0000256" key="3">
    <source>
        <dbReference type="ARBA" id="ARBA00022692"/>
    </source>
</evidence>
<proteinExistence type="inferred from homology"/>
<sequence length="304" mass="33487">MKLGLGLLSHQALQLSTAKLHYASFHARFVPHLVLDDEFEVAERLVEERKERERKKKKKKGGFKLRIKIENELLRRLLSGAVAGAVSRTAVAPLETIKTHLMVGNSANSMAQVFDKITMAEGWKGQFRGNFVNVIRVAPSKAIEVFVVRIRDGKKKKLTPEHREQPKLPLPASFIAGAAAGVSSMLLTYPLEMLKTRLTVNEDYNKLLDAIVKTVRAEGPGGLYRGLTPSLIGVVPYAASNYFAYDTLRNAYKRAFKKEEIGNVMTLLIGSAAGAISSTATFPLEAARKQRCRLALLTEGIAAT</sequence>
<organism evidence="8 9">
    <name type="scientific">Hibiscus syriacus</name>
    <name type="common">Rose of Sharon</name>
    <dbReference type="NCBI Taxonomy" id="106335"/>
    <lineage>
        <taxon>Eukaryota</taxon>
        <taxon>Viridiplantae</taxon>
        <taxon>Streptophyta</taxon>
        <taxon>Embryophyta</taxon>
        <taxon>Tracheophyta</taxon>
        <taxon>Spermatophyta</taxon>
        <taxon>Magnoliopsida</taxon>
        <taxon>eudicotyledons</taxon>
        <taxon>Gunneridae</taxon>
        <taxon>Pentapetalae</taxon>
        <taxon>rosids</taxon>
        <taxon>malvids</taxon>
        <taxon>Malvales</taxon>
        <taxon>Malvaceae</taxon>
        <taxon>Malvoideae</taxon>
        <taxon>Hibiscus</taxon>
    </lineage>
</organism>
<gene>
    <name evidence="8" type="ORF">F3Y22_tig00117048pilonHSYRG00598</name>
</gene>
<evidence type="ECO:0000256" key="5">
    <source>
        <dbReference type="ARBA" id="ARBA00023136"/>
    </source>
</evidence>
<dbReference type="AlphaFoldDB" id="A0A6A2XKY3"/>
<evidence type="ECO:0000256" key="7">
    <source>
        <dbReference type="RuleBase" id="RU000488"/>
    </source>
</evidence>
<dbReference type="EMBL" id="VEPZ02001787">
    <property type="protein sequence ID" value="KAE8654524.1"/>
    <property type="molecule type" value="Genomic_DNA"/>
</dbReference>